<dbReference type="InterPro" id="IPR002878">
    <property type="entry name" value="ChsH2_C"/>
</dbReference>
<dbReference type="PANTHER" id="PTHR34075">
    <property type="entry name" value="BLR3430 PROTEIN"/>
    <property type="match status" value="1"/>
</dbReference>
<accession>A0ABN0UK82</accession>
<name>A0ABN0UK82_9ACTN</name>
<protein>
    <submittedName>
        <fullName evidence="2">OB-fold nucleic acid binding domain-containing protein</fullName>
    </submittedName>
</protein>
<dbReference type="PANTHER" id="PTHR34075:SF5">
    <property type="entry name" value="BLR3430 PROTEIN"/>
    <property type="match status" value="1"/>
</dbReference>
<evidence type="ECO:0000313" key="2">
    <source>
        <dbReference type="EMBL" id="GAA0253009.1"/>
    </source>
</evidence>
<keyword evidence="3" id="KW-1185">Reference proteome</keyword>
<dbReference type="InterPro" id="IPR012340">
    <property type="entry name" value="NA-bd_OB-fold"/>
</dbReference>
<organism evidence="2 3">
    <name type="scientific">Cryptosporangium japonicum</name>
    <dbReference type="NCBI Taxonomy" id="80872"/>
    <lineage>
        <taxon>Bacteria</taxon>
        <taxon>Bacillati</taxon>
        <taxon>Actinomycetota</taxon>
        <taxon>Actinomycetes</taxon>
        <taxon>Cryptosporangiales</taxon>
        <taxon>Cryptosporangiaceae</taxon>
        <taxon>Cryptosporangium</taxon>
    </lineage>
</organism>
<feature type="domain" description="ChsH2 C-terminal OB-fold" evidence="1">
    <location>
        <begin position="221"/>
        <end position="287"/>
    </location>
</feature>
<evidence type="ECO:0000313" key="3">
    <source>
        <dbReference type="Proteomes" id="UP001500967"/>
    </source>
</evidence>
<dbReference type="SUPFAM" id="SSF50249">
    <property type="entry name" value="Nucleic acid-binding proteins"/>
    <property type="match status" value="2"/>
</dbReference>
<evidence type="ECO:0000259" key="1">
    <source>
        <dbReference type="Pfam" id="PF01796"/>
    </source>
</evidence>
<dbReference type="EMBL" id="BAAAGX010000016">
    <property type="protein sequence ID" value="GAA0253009.1"/>
    <property type="molecule type" value="Genomic_DNA"/>
</dbReference>
<dbReference type="RefSeq" id="WP_344650636.1">
    <property type="nucleotide sequence ID" value="NZ_BAAAGX010000016.1"/>
</dbReference>
<comment type="caution">
    <text evidence="2">The sequence shown here is derived from an EMBL/GenBank/DDBJ whole genome shotgun (WGS) entry which is preliminary data.</text>
</comment>
<dbReference type="InterPro" id="IPR052513">
    <property type="entry name" value="Thioester_dehydratase-like"/>
</dbReference>
<sequence>MTTFVESTVRFPYKRSLGPVIGHFMTQLTEKRLVGIRSGERVIVPPLEWDPDTAEQLEPNFVEVGPAGTVRSWCWVARPSAQHPLRHPFAFALIQLDGADTTVMHAVDAGEISTMETGMRVAPRWRATRVGHMTDIEAFVPGEEPVSPADDQGPAAEPVTMMNYDAQIAYTTPVPETQLVFARAFAQGRIVGLRCPNCNRIYTGLQQACPVCAIPLTASHEVELPQTGTITTFTIITPVQYPGQTETEPFARVHVLSDDAGAVHAYQPVVDLPNEDVRPGLRVRAVWTEQDGTKELAGWTPTGEPDLDDPTIVNRIF</sequence>
<dbReference type="Pfam" id="PF01796">
    <property type="entry name" value="OB_ChsH2_C"/>
    <property type="match status" value="2"/>
</dbReference>
<feature type="domain" description="ChsH2 C-terminal OB-fold" evidence="1">
    <location>
        <begin position="62"/>
        <end position="126"/>
    </location>
</feature>
<gene>
    <name evidence="2" type="ORF">GCM10009539_42730</name>
</gene>
<proteinExistence type="predicted"/>
<dbReference type="Gene3D" id="6.10.30.10">
    <property type="match status" value="1"/>
</dbReference>
<reference evidence="2 3" key="1">
    <citation type="journal article" date="2019" name="Int. J. Syst. Evol. Microbiol.">
        <title>The Global Catalogue of Microorganisms (GCM) 10K type strain sequencing project: providing services to taxonomists for standard genome sequencing and annotation.</title>
        <authorList>
            <consortium name="The Broad Institute Genomics Platform"/>
            <consortium name="The Broad Institute Genome Sequencing Center for Infectious Disease"/>
            <person name="Wu L."/>
            <person name="Ma J."/>
        </authorList>
    </citation>
    <scope>NUCLEOTIDE SEQUENCE [LARGE SCALE GENOMIC DNA]</scope>
    <source>
        <strain evidence="2 3">JCM 10425</strain>
    </source>
</reference>
<dbReference type="Proteomes" id="UP001500967">
    <property type="component" value="Unassembled WGS sequence"/>
</dbReference>